<dbReference type="AlphaFoldDB" id="A0A518BY12"/>
<accession>A0A518BY12</accession>
<dbReference type="Gene3D" id="3.90.1720.10">
    <property type="entry name" value="endopeptidase domain like (from Nostoc punctiforme)"/>
    <property type="match status" value="1"/>
</dbReference>
<feature type="transmembrane region" description="Helical" evidence="1">
    <location>
        <begin position="12"/>
        <end position="33"/>
    </location>
</feature>
<evidence type="ECO:0000313" key="3">
    <source>
        <dbReference type="Proteomes" id="UP000320386"/>
    </source>
</evidence>
<keyword evidence="1" id="KW-1133">Transmembrane helix</keyword>
<dbReference type="RefSeq" id="WP_145446062.1">
    <property type="nucleotide sequence ID" value="NZ_CP036280.1"/>
</dbReference>
<reference evidence="2 3" key="1">
    <citation type="submission" date="2019-02" db="EMBL/GenBank/DDBJ databases">
        <title>Deep-cultivation of Planctomycetes and their phenomic and genomic characterization uncovers novel biology.</title>
        <authorList>
            <person name="Wiegand S."/>
            <person name="Jogler M."/>
            <person name="Boedeker C."/>
            <person name="Pinto D."/>
            <person name="Vollmers J."/>
            <person name="Rivas-Marin E."/>
            <person name="Kohn T."/>
            <person name="Peeters S.H."/>
            <person name="Heuer A."/>
            <person name="Rast P."/>
            <person name="Oberbeckmann S."/>
            <person name="Bunk B."/>
            <person name="Jeske O."/>
            <person name="Meyerdierks A."/>
            <person name="Storesund J.E."/>
            <person name="Kallscheuer N."/>
            <person name="Luecker S."/>
            <person name="Lage O.M."/>
            <person name="Pohl T."/>
            <person name="Merkel B.J."/>
            <person name="Hornburger P."/>
            <person name="Mueller R.-W."/>
            <person name="Bruemmer F."/>
            <person name="Labrenz M."/>
            <person name="Spormann A.M."/>
            <person name="Op den Camp H."/>
            <person name="Overmann J."/>
            <person name="Amann R."/>
            <person name="Jetten M.S.M."/>
            <person name="Mascher T."/>
            <person name="Medema M.H."/>
            <person name="Devos D.P."/>
            <person name="Kaster A.-K."/>
            <person name="Ovreas L."/>
            <person name="Rohde M."/>
            <person name="Galperin M.Y."/>
            <person name="Jogler C."/>
        </authorList>
    </citation>
    <scope>NUCLEOTIDE SEQUENCE [LARGE SCALE GENOMIC DNA]</scope>
    <source>
        <strain evidence="2 3">Pan265</strain>
    </source>
</reference>
<dbReference type="OrthoDB" id="284838at2"/>
<keyword evidence="3" id="KW-1185">Reference proteome</keyword>
<dbReference type="Proteomes" id="UP000320386">
    <property type="component" value="Chromosome"/>
</dbReference>
<gene>
    <name evidence="2" type="ORF">Pan265_17210</name>
</gene>
<dbReference type="EMBL" id="CP036280">
    <property type="protein sequence ID" value="QDU71865.1"/>
    <property type="molecule type" value="Genomic_DNA"/>
</dbReference>
<evidence type="ECO:0000256" key="1">
    <source>
        <dbReference type="SAM" id="Phobius"/>
    </source>
</evidence>
<sequence>MLTGTAQVARRGFFRWLMAAWLVAVTGVIAGAAETERDDTVNDAVLAEAYGYEDGGGYVWKNSTGSPRELVWQGEVVLRKQPEGTYCSGFTFAVMFEVARQRGLFDGKTVRELKMLQRRWYGAVDDKMTREVQSGIALQKLGIGKRILPADAKAGDFLQFWRTRSGHSVVFLSWLEEDGERVGIRYRSTQGATDGIGDHEERFKAHGGHVDPQRCYFARLDEAQK</sequence>
<keyword evidence="1" id="KW-0812">Transmembrane</keyword>
<organism evidence="2 3">
    <name type="scientific">Mucisphaera calidilacus</name>
    <dbReference type="NCBI Taxonomy" id="2527982"/>
    <lineage>
        <taxon>Bacteria</taxon>
        <taxon>Pseudomonadati</taxon>
        <taxon>Planctomycetota</taxon>
        <taxon>Phycisphaerae</taxon>
        <taxon>Phycisphaerales</taxon>
        <taxon>Phycisphaeraceae</taxon>
        <taxon>Mucisphaera</taxon>
    </lineage>
</organism>
<evidence type="ECO:0000313" key="2">
    <source>
        <dbReference type="EMBL" id="QDU71865.1"/>
    </source>
</evidence>
<keyword evidence="1" id="KW-0472">Membrane</keyword>
<proteinExistence type="predicted"/>
<name>A0A518BY12_9BACT</name>
<protein>
    <submittedName>
        <fullName evidence="2">Uncharacterized protein</fullName>
    </submittedName>
</protein>
<dbReference type="KEGG" id="mcad:Pan265_17210"/>